<dbReference type="InterPro" id="IPR008207">
    <property type="entry name" value="Sig_transdc_His_kin_Hpt_dom"/>
</dbReference>
<evidence type="ECO:0000256" key="7">
    <source>
        <dbReference type="ARBA" id="ARBA00022692"/>
    </source>
</evidence>
<dbReference type="InterPro" id="IPR036890">
    <property type="entry name" value="HATPase_C_sf"/>
</dbReference>
<evidence type="ECO:0000256" key="5">
    <source>
        <dbReference type="ARBA" id="ARBA00022553"/>
    </source>
</evidence>
<evidence type="ECO:0000259" key="20">
    <source>
        <dbReference type="PROSITE" id="PS50885"/>
    </source>
</evidence>
<dbReference type="SMART" id="SM00388">
    <property type="entry name" value="HisKA"/>
    <property type="match status" value="1"/>
</dbReference>
<keyword evidence="12" id="KW-0902">Two-component regulatory system</keyword>
<evidence type="ECO:0000256" key="12">
    <source>
        <dbReference type="ARBA" id="ARBA00023012"/>
    </source>
</evidence>
<keyword evidence="7 17" id="KW-0812">Transmembrane</keyword>
<evidence type="ECO:0000256" key="13">
    <source>
        <dbReference type="ARBA" id="ARBA00023136"/>
    </source>
</evidence>
<dbReference type="SMART" id="SM00304">
    <property type="entry name" value="HAMP"/>
    <property type="match status" value="1"/>
</dbReference>
<keyword evidence="13 17" id="KW-0472">Membrane</keyword>
<dbReference type="Gene3D" id="3.40.50.2300">
    <property type="match status" value="2"/>
</dbReference>
<dbReference type="GO" id="GO:0005886">
    <property type="term" value="C:plasma membrane"/>
    <property type="evidence" value="ECO:0007669"/>
    <property type="project" value="UniProtKB-SubCell"/>
</dbReference>
<evidence type="ECO:0000256" key="11">
    <source>
        <dbReference type="ARBA" id="ARBA00022989"/>
    </source>
</evidence>
<name>A0A9J7A2B6_9GAMM</name>
<keyword evidence="5 15" id="KW-0597">Phosphoprotein</keyword>
<feature type="transmembrane region" description="Helical" evidence="17">
    <location>
        <begin position="12"/>
        <end position="33"/>
    </location>
</feature>
<dbReference type="GO" id="GO:0005524">
    <property type="term" value="F:ATP binding"/>
    <property type="evidence" value="ECO:0007669"/>
    <property type="project" value="UniProtKB-KW"/>
</dbReference>
<feature type="coiled-coil region" evidence="16">
    <location>
        <begin position="220"/>
        <end position="247"/>
    </location>
</feature>
<dbReference type="SUPFAM" id="SSF52172">
    <property type="entry name" value="CheY-like"/>
    <property type="match status" value="2"/>
</dbReference>
<reference evidence="22" key="1">
    <citation type="journal article" date="2022" name="Mol. Ecol. Resour.">
        <title>The complete and closed genome of the facultative generalist Candidatus Endoriftia persephone from deep-sea hydrothermal vents.</title>
        <authorList>
            <person name="de Oliveira A.L."/>
            <person name="Srivastava A."/>
            <person name="Espada-Hinojosa S."/>
            <person name="Bright M."/>
        </authorList>
    </citation>
    <scope>NUCLEOTIDE SEQUENCE</scope>
    <source>
        <strain evidence="22">Tica-EPR-9o50.N</strain>
    </source>
</reference>
<keyword evidence="8" id="KW-0547">Nucleotide-binding</keyword>
<dbReference type="SUPFAM" id="SSF55874">
    <property type="entry name" value="ATPase domain of HSP90 chaperone/DNA topoisomerase II/histidine kinase"/>
    <property type="match status" value="1"/>
</dbReference>
<dbReference type="Pfam" id="PF01627">
    <property type="entry name" value="Hpt"/>
    <property type="match status" value="1"/>
</dbReference>
<keyword evidence="23" id="KW-1185">Reference proteome</keyword>
<dbReference type="Pfam" id="PF00072">
    <property type="entry name" value="Response_reg"/>
    <property type="match status" value="1"/>
</dbReference>
<evidence type="ECO:0000256" key="1">
    <source>
        <dbReference type="ARBA" id="ARBA00000085"/>
    </source>
</evidence>
<dbReference type="EC" id="2.7.13.3" evidence="3"/>
<evidence type="ECO:0000259" key="18">
    <source>
        <dbReference type="PROSITE" id="PS50109"/>
    </source>
</evidence>
<accession>A0A9J7A2B6</accession>
<evidence type="ECO:0000259" key="19">
    <source>
        <dbReference type="PROSITE" id="PS50110"/>
    </source>
</evidence>
<dbReference type="SMART" id="SM00448">
    <property type="entry name" value="REC"/>
    <property type="match status" value="1"/>
</dbReference>
<dbReference type="InterPro" id="IPR036097">
    <property type="entry name" value="HisK_dim/P_sf"/>
</dbReference>
<evidence type="ECO:0000256" key="3">
    <source>
        <dbReference type="ARBA" id="ARBA00012438"/>
    </source>
</evidence>
<dbReference type="PROSITE" id="PS50894">
    <property type="entry name" value="HPT"/>
    <property type="match status" value="1"/>
</dbReference>
<keyword evidence="10 22" id="KW-0067">ATP-binding</keyword>
<keyword evidence="16" id="KW-0175">Coiled coil</keyword>
<feature type="domain" description="Response regulatory" evidence="19">
    <location>
        <begin position="513"/>
        <end position="631"/>
    </location>
</feature>
<dbReference type="PROSITE" id="PS50109">
    <property type="entry name" value="HIS_KIN"/>
    <property type="match status" value="1"/>
</dbReference>
<dbReference type="PANTHER" id="PTHR45339:SF1">
    <property type="entry name" value="HYBRID SIGNAL TRANSDUCTION HISTIDINE KINASE J"/>
    <property type="match status" value="1"/>
</dbReference>
<dbReference type="InterPro" id="IPR003594">
    <property type="entry name" value="HATPase_dom"/>
</dbReference>
<evidence type="ECO:0000256" key="16">
    <source>
        <dbReference type="SAM" id="Coils"/>
    </source>
</evidence>
<evidence type="ECO:0000256" key="15">
    <source>
        <dbReference type="PROSITE-ProRule" id="PRU00169"/>
    </source>
</evidence>
<dbReference type="CDD" id="cd17546">
    <property type="entry name" value="REC_hyHK_CKI1_RcsC-like"/>
    <property type="match status" value="1"/>
</dbReference>
<sequence>MINQKFSWIRRRIFALAVIPVVMLSLLLGWYLLETRFNEIEADFKQRAGSMTQELAALSIMPLRQQDVDRLQQLAQQFLQHHEVVGVIIGDRNGRIKIRELEPARHFNTIENFFFSQHPSRFSAPITSADTDIGEVRLLFDPGPSTLKKAHLLINGFGLSLVGLLSAILLAIVLGRGVTRPIEGMMEVVNRIEKGDLSSSVVERSTGELGRLEVVFNQMIAHLKTSQADLQQQVEQATSDLMQTMEALEVRNVELDLARKRALEANQVKSEFLANMSHEIRTPMNGILGFVNLLKNSGLNELQLDYTNTIHRSASSLLQIINDILDFSRLETRQFSLEVANFRLRENIEDCVALLAPGAHEKGLEIVILVYNDVPDLLIGDISRIRQILINLVGNAIKFTSHGEIIVRVMLEDEDDQQCTLAISVQDSGIGIPDELQPQLFEPFNQGMLSASRIYGGTGLGLSICNRLVKVMNGSISMQSEQGKGSTFTVQLSLPYEADGQSTRYPQLLQGKRIACYDSHKLAGTANQHRLTLLGASVERFYTADELLAAIQAQPLLLDAILLGFSRRDLLDESVKALVLRLRNIANIPMITLISSSDQAVLDEIRALGSDECLSKPTPIQLLQRSFRKLLQLPIHSGYPSLAVETEPMAIPSYPGLRALVADDNEINLHLIEELLKRTGAEVVLAHDGEEVLEIVACQAAFDLILMDIHMPKIDGVEATIRLRQQESEDSHLPIVGLTADVLPQNFNHALESGMDACLMKPLEELRLWELIDQITSHTLPERPLLVSQPPEVHDQKESPLRDTERALSIAGGNPELAQEMYASLLKELPGAQQELSQKVAARDWMGLRESAHKTRGSARYCAAVALDQLLTRLELAADADSATRTTELLGELDALILRMTQQS</sequence>
<dbReference type="PROSITE" id="PS50885">
    <property type="entry name" value="HAMP"/>
    <property type="match status" value="1"/>
</dbReference>
<dbReference type="InterPro" id="IPR011006">
    <property type="entry name" value="CheY-like_superfamily"/>
</dbReference>
<protein>
    <recommendedName>
        <fullName evidence="3">histidine kinase</fullName>
        <ecNumber evidence="3">2.7.13.3</ecNumber>
    </recommendedName>
</protein>
<dbReference type="PANTHER" id="PTHR45339">
    <property type="entry name" value="HYBRID SIGNAL TRANSDUCTION HISTIDINE KINASE J"/>
    <property type="match status" value="1"/>
</dbReference>
<evidence type="ECO:0000313" key="23">
    <source>
        <dbReference type="Proteomes" id="UP001056649"/>
    </source>
</evidence>
<dbReference type="Pfam" id="PF02518">
    <property type="entry name" value="HATPase_c"/>
    <property type="match status" value="1"/>
</dbReference>
<dbReference type="SUPFAM" id="SSF47384">
    <property type="entry name" value="Homodimeric domain of signal transducing histidine kinase"/>
    <property type="match status" value="1"/>
</dbReference>
<evidence type="ECO:0000256" key="10">
    <source>
        <dbReference type="ARBA" id="ARBA00022840"/>
    </source>
</evidence>
<keyword evidence="9" id="KW-0418">Kinase</keyword>
<dbReference type="EMBL" id="CP090569">
    <property type="protein sequence ID" value="USF89162.1"/>
    <property type="molecule type" value="Genomic_DNA"/>
</dbReference>
<dbReference type="Proteomes" id="UP001056649">
    <property type="component" value="Chromosome"/>
</dbReference>
<dbReference type="InterPro" id="IPR003660">
    <property type="entry name" value="HAMP_dom"/>
</dbReference>
<comment type="caution">
    <text evidence="15">Lacks conserved residue(s) required for the propagation of feature annotation.</text>
</comment>
<dbReference type="InterPro" id="IPR001789">
    <property type="entry name" value="Sig_transdc_resp-reg_receiver"/>
</dbReference>
<comment type="catalytic activity">
    <reaction evidence="1">
        <text>ATP + protein L-histidine = ADP + protein N-phospho-L-histidine.</text>
        <dbReference type="EC" id="2.7.13.3"/>
    </reaction>
</comment>
<evidence type="ECO:0000256" key="14">
    <source>
        <dbReference type="PROSITE-ProRule" id="PRU00110"/>
    </source>
</evidence>
<feature type="modified residue" description="4-aspartylphosphate" evidence="15">
    <location>
        <position position="708"/>
    </location>
</feature>
<dbReference type="FunFam" id="1.10.287.130:FF:000003">
    <property type="entry name" value="Histidine kinase"/>
    <property type="match status" value="1"/>
</dbReference>
<dbReference type="Gene3D" id="1.10.287.130">
    <property type="match status" value="1"/>
</dbReference>
<dbReference type="InterPro" id="IPR005467">
    <property type="entry name" value="His_kinase_dom"/>
</dbReference>
<dbReference type="Pfam" id="PF00512">
    <property type="entry name" value="HisKA"/>
    <property type="match status" value="1"/>
</dbReference>
<dbReference type="SMART" id="SM00387">
    <property type="entry name" value="HATPase_c"/>
    <property type="match status" value="1"/>
</dbReference>
<dbReference type="FunFam" id="3.30.565.10:FF:000010">
    <property type="entry name" value="Sensor histidine kinase RcsC"/>
    <property type="match status" value="1"/>
</dbReference>
<evidence type="ECO:0000256" key="4">
    <source>
        <dbReference type="ARBA" id="ARBA00022475"/>
    </source>
</evidence>
<dbReference type="SUPFAM" id="SSF47226">
    <property type="entry name" value="Histidine-containing phosphotransfer domain, HPT domain"/>
    <property type="match status" value="1"/>
</dbReference>
<dbReference type="InterPro" id="IPR036641">
    <property type="entry name" value="HPT_dom_sf"/>
</dbReference>
<feature type="domain" description="HPt" evidence="21">
    <location>
        <begin position="814"/>
        <end position="904"/>
    </location>
</feature>
<dbReference type="GO" id="GO:0000155">
    <property type="term" value="F:phosphorelay sensor kinase activity"/>
    <property type="evidence" value="ECO:0007669"/>
    <property type="project" value="InterPro"/>
</dbReference>
<dbReference type="CDD" id="cd06225">
    <property type="entry name" value="HAMP"/>
    <property type="match status" value="1"/>
</dbReference>
<organism evidence="22 23">
    <name type="scientific">Candidatus Endoriftia persephonae</name>
    <dbReference type="NCBI Taxonomy" id="393765"/>
    <lineage>
        <taxon>Bacteria</taxon>
        <taxon>Pseudomonadati</taxon>
        <taxon>Pseudomonadota</taxon>
        <taxon>Gammaproteobacteria</taxon>
        <taxon>Chromatiales</taxon>
        <taxon>Sedimenticolaceae</taxon>
        <taxon>Candidatus Endoriftia</taxon>
    </lineage>
</organism>
<dbReference type="Pfam" id="PF00672">
    <property type="entry name" value="HAMP"/>
    <property type="match status" value="1"/>
</dbReference>
<dbReference type="InterPro" id="IPR004358">
    <property type="entry name" value="Sig_transdc_His_kin-like_C"/>
</dbReference>
<dbReference type="CDD" id="cd16922">
    <property type="entry name" value="HATPase_EvgS-ArcB-TorS-like"/>
    <property type="match status" value="1"/>
</dbReference>
<feature type="domain" description="Response regulatory" evidence="19">
    <location>
        <begin position="658"/>
        <end position="776"/>
    </location>
</feature>
<proteinExistence type="predicted"/>
<evidence type="ECO:0000313" key="22">
    <source>
        <dbReference type="EMBL" id="USF89162.1"/>
    </source>
</evidence>
<evidence type="ECO:0000256" key="6">
    <source>
        <dbReference type="ARBA" id="ARBA00022679"/>
    </source>
</evidence>
<dbReference type="InterPro" id="IPR003661">
    <property type="entry name" value="HisK_dim/P_dom"/>
</dbReference>
<gene>
    <name evidence="22" type="ORF">L0Y14_08015</name>
</gene>
<feature type="modified residue" description="Phosphohistidine" evidence="14">
    <location>
        <position position="853"/>
    </location>
</feature>
<dbReference type="Gene3D" id="6.10.340.10">
    <property type="match status" value="1"/>
</dbReference>
<dbReference type="SUPFAM" id="SSF158472">
    <property type="entry name" value="HAMP domain-like"/>
    <property type="match status" value="1"/>
</dbReference>
<evidence type="ECO:0000259" key="21">
    <source>
        <dbReference type="PROSITE" id="PS50894"/>
    </source>
</evidence>
<dbReference type="CDD" id="cd00082">
    <property type="entry name" value="HisKA"/>
    <property type="match status" value="1"/>
</dbReference>
<dbReference type="PRINTS" id="PR00344">
    <property type="entry name" value="BCTRLSENSOR"/>
</dbReference>
<dbReference type="PROSITE" id="PS50110">
    <property type="entry name" value="RESPONSE_REGULATORY"/>
    <property type="match status" value="2"/>
</dbReference>
<comment type="subcellular location">
    <subcellularLocation>
        <location evidence="2">Cell membrane</location>
        <topology evidence="2">Multi-pass membrane protein</topology>
    </subcellularLocation>
</comment>
<dbReference type="KEGG" id="eps:L0Y14_08015"/>
<evidence type="ECO:0000256" key="9">
    <source>
        <dbReference type="ARBA" id="ARBA00022777"/>
    </source>
</evidence>
<keyword evidence="4" id="KW-1003">Cell membrane</keyword>
<dbReference type="Gene3D" id="1.20.120.160">
    <property type="entry name" value="HPT domain"/>
    <property type="match status" value="1"/>
</dbReference>
<feature type="domain" description="HAMP" evidence="20">
    <location>
        <begin position="176"/>
        <end position="228"/>
    </location>
</feature>
<keyword evidence="6" id="KW-0808">Transferase</keyword>
<evidence type="ECO:0000256" key="17">
    <source>
        <dbReference type="SAM" id="Phobius"/>
    </source>
</evidence>
<feature type="domain" description="Histidine kinase" evidence="18">
    <location>
        <begin position="275"/>
        <end position="496"/>
    </location>
</feature>
<evidence type="ECO:0000256" key="2">
    <source>
        <dbReference type="ARBA" id="ARBA00004651"/>
    </source>
</evidence>
<keyword evidence="11 17" id="KW-1133">Transmembrane helix</keyword>
<evidence type="ECO:0000256" key="8">
    <source>
        <dbReference type="ARBA" id="ARBA00022741"/>
    </source>
</evidence>
<dbReference type="Gene3D" id="3.30.565.10">
    <property type="entry name" value="Histidine kinase-like ATPase, C-terminal domain"/>
    <property type="match status" value="1"/>
</dbReference>
<dbReference type="RefSeq" id="WP_005959071.1">
    <property type="nucleotide sequence ID" value="NZ_CP090569.1"/>
</dbReference>
<dbReference type="AlphaFoldDB" id="A0A9J7A2B6"/>